<feature type="signal peptide" evidence="1">
    <location>
        <begin position="1"/>
        <end position="21"/>
    </location>
</feature>
<gene>
    <name evidence="2" type="ORF">PENTCL1PPCAC_11814</name>
</gene>
<comment type="caution">
    <text evidence="2">The sequence shown here is derived from an EMBL/GenBank/DDBJ whole genome shotgun (WGS) entry which is preliminary data.</text>
</comment>
<keyword evidence="3" id="KW-1185">Reference proteome</keyword>
<reference evidence="2" key="1">
    <citation type="submission" date="2023-10" db="EMBL/GenBank/DDBJ databases">
        <title>Genome assembly of Pristionchus species.</title>
        <authorList>
            <person name="Yoshida K."/>
            <person name="Sommer R.J."/>
        </authorList>
    </citation>
    <scope>NUCLEOTIDE SEQUENCE</scope>
    <source>
        <strain evidence="2">RS0144</strain>
    </source>
</reference>
<sequence length="99" mass="11094">CSSSNALIVISFNALLSTLLLQSNLGPSYPPSHIDHRFSNCQLEDISTFRRYTLDPNLASEQIMMHQARSTNRKSFLFVIPSNDPSGSFAHPTFDFIDC</sequence>
<organism evidence="2 3">
    <name type="scientific">Pristionchus entomophagus</name>
    <dbReference type="NCBI Taxonomy" id="358040"/>
    <lineage>
        <taxon>Eukaryota</taxon>
        <taxon>Metazoa</taxon>
        <taxon>Ecdysozoa</taxon>
        <taxon>Nematoda</taxon>
        <taxon>Chromadorea</taxon>
        <taxon>Rhabditida</taxon>
        <taxon>Rhabditina</taxon>
        <taxon>Diplogasteromorpha</taxon>
        <taxon>Diplogasteroidea</taxon>
        <taxon>Neodiplogasteridae</taxon>
        <taxon>Pristionchus</taxon>
    </lineage>
</organism>
<proteinExistence type="predicted"/>
<dbReference type="EMBL" id="BTSX01000003">
    <property type="protein sequence ID" value="GMS89639.1"/>
    <property type="molecule type" value="Genomic_DNA"/>
</dbReference>
<protein>
    <submittedName>
        <fullName evidence="2">Uncharacterized protein</fullName>
    </submittedName>
</protein>
<evidence type="ECO:0000313" key="2">
    <source>
        <dbReference type="EMBL" id="GMS89639.1"/>
    </source>
</evidence>
<evidence type="ECO:0000313" key="3">
    <source>
        <dbReference type="Proteomes" id="UP001432027"/>
    </source>
</evidence>
<dbReference type="Proteomes" id="UP001432027">
    <property type="component" value="Unassembled WGS sequence"/>
</dbReference>
<dbReference type="AlphaFoldDB" id="A0AAV5T7K1"/>
<feature type="non-terminal residue" evidence="2">
    <location>
        <position position="1"/>
    </location>
</feature>
<feature type="chain" id="PRO_5043865257" evidence="1">
    <location>
        <begin position="22"/>
        <end position="99"/>
    </location>
</feature>
<name>A0AAV5T7K1_9BILA</name>
<accession>A0AAV5T7K1</accession>
<evidence type="ECO:0000256" key="1">
    <source>
        <dbReference type="SAM" id="SignalP"/>
    </source>
</evidence>
<keyword evidence="1" id="KW-0732">Signal</keyword>